<name>X1TYX8_9ZZZZ</name>
<accession>X1TYX8</accession>
<feature type="non-terminal residue" evidence="1">
    <location>
        <position position="1"/>
    </location>
</feature>
<gene>
    <name evidence="1" type="ORF">S12H4_27326</name>
</gene>
<reference evidence="1" key="1">
    <citation type="journal article" date="2014" name="Front. Microbiol.">
        <title>High frequency of phylogenetically diverse reductive dehalogenase-homologous genes in deep subseafloor sedimentary metagenomes.</title>
        <authorList>
            <person name="Kawai M."/>
            <person name="Futagami T."/>
            <person name="Toyoda A."/>
            <person name="Takaki Y."/>
            <person name="Nishi S."/>
            <person name="Hori S."/>
            <person name="Arai W."/>
            <person name="Tsubouchi T."/>
            <person name="Morono Y."/>
            <person name="Uchiyama I."/>
            <person name="Ito T."/>
            <person name="Fujiyama A."/>
            <person name="Inagaki F."/>
            <person name="Takami H."/>
        </authorList>
    </citation>
    <scope>NUCLEOTIDE SEQUENCE</scope>
    <source>
        <strain evidence="1">Expedition CK06-06</strain>
    </source>
</reference>
<evidence type="ECO:0008006" key="2">
    <source>
        <dbReference type="Google" id="ProtNLM"/>
    </source>
</evidence>
<organism evidence="1">
    <name type="scientific">marine sediment metagenome</name>
    <dbReference type="NCBI Taxonomy" id="412755"/>
    <lineage>
        <taxon>unclassified sequences</taxon>
        <taxon>metagenomes</taxon>
        <taxon>ecological metagenomes</taxon>
    </lineage>
</organism>
<protein>
    <recommendedName>
        <fullName evidence="2">PNPLA domain-containing protein</fullName>
    </recommendedName>
</protein>
<evidence type="ECO:0000313" key="1">
    <source>
        <dbReference type="EMBL" id="GAI96566.1"/>
    </source>
</evidence>
<dbReference type="AlphaFoldDB" id="X1TYX8"/>
<comment type="caution">
    <text evidence="1">The sequence shown here is derived from an EMBL/GenBank/DDBJ whole genome shotgun (WGS) entry which is preliminary data.</text>
</comment>
<sequence>PKNSAGLDIMVDGGILGNFPIFIFDQQTLNSKGINERVFNTSTIGIRIDTDEQIAQDKLNPQLTPVFINKLSDYVQAFYNIVLENLNRNQLAPEDWQRTISVSNVGIGPKIKRLSQKQKLSLMESGEKAAREYFERSKS</sequence>
<proteinExistence type="predicted"/>
<dbReference type="EMBL" id="BARW01015592">
    <property type="protein sequence ID" value="GAI96566.1"/>
    <property type="molecule type" value="Genomic_DNA"/>
</dbReference>